<name>A0A6S6VUQ4_9PLEO</name>
<feature type="region of interest" description="Disordered" evidence="1">
    <location>
        <begin position="146"/>
        <end position="196"/>
    </location>
</feature>
<reference evidence="2" key="1">
    <citation type="submission" date="2021-02" db="EMBL/GenBank/DDBJ databases">
        <authorList>
            <person name="Syme A R."/>
            <person name="Syme A R."/>
            <person name="Moolhuijzen P."/>
        </authorList>
    </citation>
    <scope>NUCLEOTIDE SEQUENCE</scope>
    <source>
        <strain evidence="2">W1-1</strain>
    </source>
</reference>
<dbReference type="EMBL" id="HG992977">
    <property type="protein sequence ID" value="CAE7000540.1"/>
    <property type="molecule type" value="Genomic_DNA"/>
</dbReference>
<gene>
    <name evidence="2" type="ORF">PTTW11_01095</name>
</gene>
<protein>
    <submittedName>
        <fullName evidence="2">Uncharacterized protein</fullName>
    </submittedName>
</protein>
<organism evidence="2 3">
    <name type="scientific">Pyrenophora teres f. teres</name>
    <dbReference type="NCBI Taxonomy" id="97479"/>
    <lineage>
        <taxon>Eukaryota</taxon>
        <taxon>Fungi</taxon>
        <taxon>Dikarya</taxon>
        <taxon>Ascomycota</taxon>
        <taxon>Pezizomycotina</taxon>
        <taxon>Dothideomycetes</taxon>
        <taxon>Pleosporomycetidae</taxon>
        <taxon>Pleosporales</taxon>
        <taxon>Pleosporineae</taxon>
        <taxon>Pleosporaceae</taxon>
        <taxon>Pyrenophora</taxon>
    </lineage>
</organism>
<proteinExistence type="predicted"/>
<dbReference type="Proteomes" id="UP000472372">
    <property type="component" value="Chromosome 1"/>
</dbReference>
<feature type="compositionally biased region" description="Low complexity" evidence="1">
    <location>
        <begin position="154"/>
        <end position="190"/>
    </location>
</feature>
<evidence type="ECO:0000313" key="3">
    <source>
        <dbReference type="Proteomes" id="UP000472372"/>
    </source>
</evidence>
<evidence type="ECO:0000256" key="1">
    <source>
        <dbReference type="SAM" id="MobiDB-lite"/>
    </source>
</evidence>
<evidence type="ECO:0000313" key="2">
    <source>
        <dbReference type="EMBL" id="CAE7000540.1"/>
    </source>
</evidence>
<dbReference type="AlphaFoldDB" id="A0A6S6VUQ4"/>
<accession>A0A6S6VUQ4</accession>
<sequence length="225" mass="22663">MSISTSTPSSTSSPTSAISYTYTTYTNSSPTPFRKPTTIPSSFPFGAAPGCSSLPSLPLDTPLPSNYPVDRPTAAKPGCVISNDAAVTDHAFWDLYECCTGGEMGVLGMPLPCTAVCQIDGGDEKALKRVGECLSKRVGVVVCSDREGKNETESSSSSAGQTSTSSMASGTASLSRSASSSGKATASASTGGAGKGVDVQRGQFSKAGVIVFGILALGSAAGMLM</sequence>